<evidence type="ECO:0000256" key="2">
    <source>
        <dbReference type="ARBA" id="ARBA00022723"/>
    </source>
</evidence>
<dbReference type="EMBL" id="DS480390">
    <property type="protein sequence ID" value="EDO18391.1"/>
    <property type="molecule type" value="Genomic_DNA"/>
</dbReference>
<dbReference type="InParanoid" id="A7THB0"/>
<evidence type="ECO:0000256" key="1">
    <source>
        <dbReference type="ARBA" id="ARBA00005613"/>
    </source>
</evidence>
<dbReference type="GO" id="GO:0046872">
    <property type="term" value="F:metal ion binding"/>
    <property type="evidence" value="ECO:0007669"/>
    <property type="project" value="UniProtKB-KW"/>
</dbReference>
<dbReference type="InterPro" id="IPR004910">
    <property type="entry name" value="Yippee/Mis18/Cereblon"/>
</dbReference>
<dbReference type="HOGENOM" id="CLU_043857_4_1_1"/>
<reference evidence="6 7" key="1">
    <citation type="journal article" date="2007" name="Proc. Natl. Acad. Sci. U.S.A.">
        <title>Independent sorting-out of thousands of duplicated gene pairs in two yeast species descended from a whole-genome duplication.</title>
        <authorList>
            <person name="Scannell D.R."/>
            <person name="Frank A.C."/>
            <person name="Conant G.C."/>
            <person name="Byrne K.P."/>
            <person name="Woolfit M."/>
            <person name="Wolfe K.H."/>
        </authorList>
    </citation>
    <scope>NUCLEOTIDE SEQUENCE [LARGE SCALE GENOMIC DNA]</scope>
    <source>
        <strain evidence="7">ATCC 22028 / DSM 70294 / BCRC 21397 / CBS 2163 / NBRC 10782 / NRRL Y-8283 / UCD 57-17</strain>
    </source>
</reference>
<dbReference type="Proteomes" id="UP000000267">
    <property type="component" value="Unassembled WGS sequence"/>
</dbReference>
<accession>A7THB0</accession>
<comment type="similarity">
    <text evidence="1 4">Belongs to the yippee family.</text>
</comment>
<dbReference type="InterPro" id="IPR039058">
    <property type="entry name" value="Yippee_fam"/>
</dbReference>
<dbReference type="GeneID" id="5546677"/>
<protein>
    <recommendedName>
        <fullName evidence="4">Protein yippee-like</fullName>
    </recommendedName>
</protein>
<dbReference type="InterPro" id="IPR034751">
    <property type="entry name" value="Yippee"/>
</dbReference>
<evidence type="ECO:0000313" key="6">
    <source>
        <dbReference type="EMBL" id="EDO18391.1"/>
    </source>
</evidence>
<dbReference type="PhylomeDB" id="A7THB0"/>
<organism evidence="7">
    <name type="scientific">Vanderwaltozyma polyspora (strain ATCC 22028 / DSM 70294 / BCRC 21397 / CBS 2163 / NBRC 10782 / NRRL Y-8283 / UCD 57-17)</name>
    <name type="common">Kluyveromyces polysporus</name>
    <dbReference type="NCBI Taxonomy" id="436907"/>
    <lineage>
        <taxon>Eukaryota</taxon>
        <taxon>Fungi</taxon>
        <taxon>Dikarya</taxon>
        <taxon>Ascomycota</taxon>
        <taxon>Saccharomycotina</taxon>
        <taxon>Saccharomycetes</taxon>
        <taxon>Saccharomycetales</taxon>
        <taxon>Saccharomycetaceae</taxon>
        <taxon>Vanderwaltozyma</taxon>
    </lineage>
</organism>
<dbReference type="OMA" id="HLAFKGH"/>
<dbReference type="OrthoDB" id="6407410at2759"/>
<dbReference type="Pfam" id="PF03226">
    <property type="entry name" value="Yippee-Mis18"/>
    <property type="match status" value="1"/>
</dbReference>
<keyword evidence="2" id="KW-0479">Metal-binding</keyword>
<dbReference type="eggNOG" id="KOG3399">
    <property type="taxonomic scope" value="Eukaryota"/>
</dbReference>
<dbReference type="RefSeq" id="XP_001646249.1">
    <property type="nucleotide sequence ID" value="XM_001646199.1"/>
</dbReference>
<dbReference type="PANTHER" id="PTHR13848">
    <property type="entry name" value="PROTEIN YIPPEE-LIKE CG15309-RELATED"/>
    <property type="match status" value="1"/>
</dbReference>
<name>A7THB0_VANPO</name>
<proteinExistence type="inferred from homology"/>
<gene>
    <name evidence="6" type="ORF">Kpol_1013p66</name>
</gene>
<evidence type="ECO:0000313" key="7">
    <source>
        <dbReference type="Proteomes" id="UP000000267"/>
    </source>
</evidence>
<sequence>MGLRYSSYIDSPVAVKYETLKDNPAFSYRDNRMLKKQSSKFITYGCRHCRTHLSSYSQIMSKDYRGKTGNAYLMKHVVNVIEGKPEKRSMITGDYIVCDILCHWCKNTVGWKYLESERKDQRYKEGTFVLELQTICKCE</sequence>
<evidence type="ECO:0000256" key="4">
    <source>
        <dbReference type="RuleBase" id="RU110713"/>
    </source>
</evidence>
<evidence type="ECO:0000259" key="5">
    <source>
        <dbReference type="PROSITE" id="PS51792"/>
    </source>
</evidence>
<dbReference type="FunCoup" id="A7THB0">
    <property type="interactions" value="410"/>
</dbReference>
<dbReference type="STRING" id="436907.A7THB0"/>
<evidence type="ECO:0000256" key="3">
    <source>
        <dbReference type="ARBA" id="ARBA00022833"/>
    </source>
</evidence>
<dbReference type="PROSITE" id="PS51792">
    <property type="entry name" value="YIPPEE"/>
    <property type="match status" value="1"/>
</dbReference>
<dbReference type="AlphaFoldDB" id="A7THB0"/>
<dbReference type="KEGG" id="vpo:Kpol_1013p66"/>
<feature type="domain" description="Yippee" evidence="5">
    <location>
        <begin position="42"/>
        <end position="139"/>
    </location>
</feature>
<keyword evidence="7" id="KW-1185">Reference proteome</keyword>
<keyword evidence="3" id="KW-0862">Zinc</keyword>